<protein>
    <submittedName>
        <fullName evidence="2">Uncharacterized protein</fullName>
    </submittedName>
</protein>
<evidence type="ECO:0000313" key="3">
    <source>
        <dbReference type="Proteomes" id="UP000230233"/>
    </source>
</evidence>
<evidence type="ECO:0000313" key="2">
    <source>
        <dbReference type="EMBL" id="PIC15508.1"/>
    </source>
</evidence>
<proteinExistence type="predicted"/>
<gene>
    <name evidence="2" type="primary">Cnig_chr_X.g22455</name>
    <name evidence="2" type="ORF">B9Z55_022455</name>
</gene>
<dbReference type="Proteomes" id="UP000230233">
    <property type="component" value="Chromosome X"/>
</dbReference>
<comment type="caution">
    <text evidence="2">The sequence shown here is derived from an EMBL/GenBank/DDBJ whole genome shotgun (WGS) entry which is preliminary data.</text>
</comment>
<accession>A0A2G5SKC6</accession>
<dbReference type="InterPro" id="IPR039908">
    <property type="entry name" value="Sepa-1"/>
</dbReference>
<dbReference type="PANTHER" id="PTHR21504">
    <property type="entry name" value="IG-LIKE DOMAIN-CONTAINING PROTEIN-RELATED-RELATED"/>
    <property type="match status" value="1"/>
</dbReference>
<dbReference type="AlphaFoldDB" id="A0A2G5SKC6"/>
<organism evidence="2 3">
    <name type="scientific">Caenorhabditis nigoni</name>
    <dbReference type="NCBI Taxonomy" id="1611254"/>
    <lineage>
        <taxon>Eukaryota</taxon>
        <taxon>Metazoa</taxon>
        <taxon>Ecdysozoa</taxon>
        <taxon>Nematoda</taxon>
        <taxon>Chromadorea</taxon>
        <taxon>Rhabditida</taxon>
        <taxon>Rhabditina</taxon>
        <taxon>Rhabditomorpha</taxon>
        <taxon>Rhabditoidea</taxon>
        <taxon>Rhabditidae</taxon>
        <taxon>Peloderinae</taxon>
        <taxon>Caenorhabditis</taxon>
    </lineage>
</organism>
<feature type="region of interest" description="Disordered" evidence="1">
    <location>
        <begin position="46"/>
        <end position="66"/>
    </location>
</feature>
<sequence>MSQYSPSSSRSYNSCRSSFCSDSSSTSNQTPRDLIPSLMSLSLGSPVFSSPSPPTTPTNEQQHPEFFMSSSSFATRKIVIGSFDRMVCPISGMPLITVATRNEENMMYSYNVHKNKVKHHHCEGCGPRTQETNLQPVYSVFCYKLNRYVIFARNVKAKKVEKFVFCSETGGLEQVRRDDLIFEEGISYPFILIGPNKEYIQWEGKQWKKQKMTENGWIPIPPRPVKGLKPLENIPESNVPPLPDLLVVFCPHLAAEVLMVRENGCVIRTCLFNELTKKFEYNTNCAKCATSLSYNTAGNSNWNQRKPDQQRNQQRFVPEQRRFGVGNIKN</sequence>
<evidence type="ECO:0000256" key="1">
    <source>
        <dbReference type="SAM" id="MobiDB-lite"/>
    </source>
</evidence>
<name>A0A2G5SKC6_9PELO</name>
<dbReference type="GO" id="GO:0006914">
    <property type="term" value="P:autophagy"/>
    <property type="evidence" value="ECO:0007669"/>
    <property type="project" value="InterPro"/>
</dbReference>
<keyword evidence="3" id="KW-1185">Reference proteome</keyword>
<reference evidence="3" key="1">
    <citation type="submission" date="2017-10" db="EMBL/GenBank/DDBJ databases">
        <title>Rapid genome shrinkage in a self-fertile nematode reveals novel sperm competition proteins.</title>
        <authorList>
            <person name="Yin D."/>
            <person name="Schwarz E.M."/>
            <person name="Thomas C.G."/>
            <person name="Felde R.L."/>
            <person name="Korf I.F."/>
            <person name="Cutter A.D."/>
            <person name="Schartner C.M."/>
            <person name="Ralston E.J."/>
            <person name="Meyer B.J."/>
            <person name="Haag E.S."/>
        </authorList>
    </citation>
    <scope>NUCLEOTIDE SEQUENCE [LARGE SCALE GENOMIC DNA]</scope>
    <source>
        <strain evidence="3">JU1422</strain>
    </source>
</reference>
<dbReference type="PANTHER" id="PTHR21504:SF1">
    <property type="entry name" value="IG-LIKE DOMAIN-CONTAINING PROTEIN-RELATED"/>
    <property type="match status" value="1"/>
</dbReference>
<dbReference type="EMBL" id="PDUG01000006">
    <property type="protein sequence ID" value="PIC15508.1"/>
    <property type="molecule type" value="Genomic_DNA"/>
</dbReference>
<dbReference type="OrthoDB" id="10349596at2759"/>